<protein>
    <submittedName>
        <fullName evidence="3">Alginate export family protein</fullName>
    </submittedName>
</protein>
<keyword evidence="1" id="KW-0732">Signal</keyword>
<sequence length="389" mass="44077">MMRYPMACGLLLTLPPVQAELAAPTVNYQFRYRLESVEQHAMTEDALANTLLSRLSLNQSFSPAWSAVTEADYVTALGHSGYNDSVNGKNSYPLIADPDGADLNQLYVQYQQNGHKVILGRQRINQANERFVGGSAWRQNEQTFDALRYQWQLTSHFSLDYSYIGKINRVFGSKHPQGDWSANAQILRADYQPLANHKFGVQLLALDIPDAASQSTQTVLIDYSFNHPWSEQVRLQLNASYASQQDTGDNPLNYSADYRALEASLFYQDWMIALGQEQLGSDHGVGFSTPLATLHKFQGFADKFLATPALGVQDSYARLGFKWQQLDLQAHYHQFKAAEQGQHYGNELDLQLAYSLNPQHQLLVKYADYQAKALFTDTRKVWLQWLAKF</sequence>
<proteinExistence type="predicted"/>
<name>A0ABV9JIN2_9GAMM</name>
<comment type="caution">
    <text evidence="3">The sequence shown here is derived from an EMBL/GenBank/DDBJ whole genome shotgun (WGS) entry which is preliminary data.</text>
</comment>
<dbReference type="EMBL" id="JBHSGB010000005">
    <property type="protein sequence ID" value="MFC4654342.1"/>
    <property type="molecule type" value="Genomic_DNA"/>
</dbReference>
<dbReference type="Proteomes" id="UP001595962">
    <property type="component" value="Unassembled WGS sequence"/>
</dbReference>
<feature type="chain" id="PRO_5045731359" evidence="1">
    <location>
        <begin position="20"/>
        <end position="389"/>
    </location>
</feature>
<organism evidence="3 4">
    <name type="scientific">Rheinheimera marina</name>
    <dbReference type="NCBI Taxonomy" id="1774958"/>
    <lineage>
        <taxon>Bacteria</taxon>
        <taxon>Pseudomonadati</taxon>
        <taxon>Pseudomonadota</taxon>
        <taxon>Gammaproteobacteria</taxon>
        <taxon>Chromatiales</taxon>
        <taxon>Chromatiaceae</taxon>
        <taxon>Rheinheimera</taxon>
    </lineage>
</organism>
<evidence type="ECO:0000256" key="1">
    <source>
        <dbReference type="SAM" id="SignalP"/>
    </source>
</evidence>
<dbReference type="Pfam" id="PF13372">
    <property type="entry name" value="Alginate_exp"/>
    <property type="match status" value="1"/>
</dbReference>
<feature type="signal peptide" evidence="1">
    <location>
        <begin position="1"/>
        <end position="19"/>
    </location>
</feature>
<dbReference type="InterPro" id="IPR023614">
    <property type="entry name" value="Porin_dom_sf"/>
</dbReference>
<accession>A0ABV9JIN2</accession>
<dbReference type="Gene3D" id="2.40.160.10">
    <property type="entry name" value="Porin"/>
    <property type="match status" value="1"/>
</dbReference>
<dbReference type="InterPro" id="IPR025388">
    <property type="entry name" value="Alginate_export_dom"/>
</dbReference>
<keyword evidence="4" id="KW-1185">Reference proteome</keyword>
<reference evidence="4" key="1">
    <citation type="journal article" date="2019" name="Int. J. Syst. Evol. Microbiol.">
        <title>The Global Catalogue of Microorganisms (GCM) 10K type strain sequencing project: providing services to taxonomists for standard genome sequencing and annotation.</title>
        <authorList>
            <consortium name="The Broad Institute Genomics Platform"/>
            <consortium name="The Broad Institute Genome Sequencing Center for Infectious Disease"/>
            <person name="Wu L."/>
            <person name="Ma J."/>
        </authorList>
    </citation>
    <scope>NUCLEOTIDE SEQUENCE [LARGE SCALE GENOMIC DNA]</scope>
    <source>
        <strain evidence="4">DT28</strain>
    </source>
</reference>
<evidence type="ECO:0000313" key="3">
    <source>
        <dbReference type="EMBL" id="MFC4654342.1"/>
    </source>
</evidence>
<dbReference type="RefSeq" id="WP_377332187.1">
    <property type="nucleotide sequence ID" value="NZ_JBHSGB010000005.1"/>
</dbReference>
<evidence type="ECO:0000259" key="2">
    <source>
        <dbReference type="Pfam" id="PF13372"/>
    </source>
</evidence>
<evidence type="ECO:0000313" key="4">
    <source>
        <dbReference type="Proteomes" id="UP001595962"/>
    </source>
</evidence>
<gene>
    <name evidence="3" type="ORF">ACFO3I_04790</name>
</gene>
<feature type="domain" description="Alginate export" evidence="2">
    <location>
        <begin position="28"/>
        <end position="160"/>
    </location>
</feature>